<reference evidence="3" key="1">
    <citation type="journal article" date="2019" name="Int. J. Syst. Evol. Microbiol.">
        <title>The Global Catalogue of Microorganisms (GCM) 10K type strain sequencing project: providing services to taxonomists for standard genome sequencing and annotation.</title>
        <authorList>
            <consortium name="The Broad Institute Genomics Platform"/>
            <consortium name="The Broad Institute Genome Sequencing Center for Infectious Disease"/>
            <person name="Wu L."/>
            <person name="Ma J."/>
        </authorList>
    </citation>
    <scope>NUCLEOTIDE SEQUENCE [LARGE SCALE GENOMIC DNA]</scope>
    <source>
        <strain evidence="3">JCM 17338</strain>
    </source>
</reference>
<dbReference type="EMBL" id="BAABAK010000015">
    <property type="protein sequence ID" value="GAA3972582.1"/>
    <property type="molecule type" value="Genomic_DNA"/>
</dbReference>
<sequence>MSSLEVFFQEIKNSKKIKKTTPQIICSKYGVVKRGWKVIEAINNLLEKHELTTNLDFGNAYYYGEIEIIPKPKLAASGEVKKPKYSDAIPRLSLLRAANINNLVEEEGGCGLLGVNKDTPLIEATTMMLRYNFSQLPILSGTRDVLGLISWKSIGIALTLGKKCESVLDCREDVEVLNIDEPIFKAMNVILAKEVILVRDKKNTISGIVTATDLGEQFLKLSEPFLIIEQIENLVRRLLDGKLTFDDIKKVLDLSKHDKEIHSLADLNFGHYVRIMENPELYAKLGLRIDRVILQKMLQETRIIRNDVMHFKPEEIEQKDLEALRQVLNFLTTIINTM</sequence>
<dbReference type="Proteomes" id="UP001501081">
    <property type="component" value="Unassembled WGS sequence"/>
</dbReference>
<dbReference type="RefSeq" id="WP_344767735.1">
    <property type="nucleotide sequence ID" value="NZ_BAABAK010000015.1"/>
</dbReference>
<dbReference type="Gene3D" id="3.10.580.10">
    <property type="entry name" value="CBS-domain"/>
    <property type="match status" value="1"/>
</dbReference>
<evidence type="ECO:0000313" key="2">
    <source>
        <dbReference type="EMBL" id="GAA3972582.1"/>
    </source>
</evidence>
<dbReference type="SUPFAM" id="SSF54631">
    <property type="entry name" value="CBS-domain pair"/>
    <property type="match status" value="1"/>
</dbReference>
<proteinExistence type="predicted"/>
<dbReference type="InterPro" id="IPR000644">
    <property type="entry name" value="CBS_dom"/>
</dbReference>
<dbReference type="Pfam" id="PF00571">
    <property type="entry name" value="CBS"/>
    <property type="match status" value="1"/>
</dbReference>
<dbReference type="InterPro" id="IPR046342">
    <property type="entry name" value="CBS_dom_sf"/>
</dbReference>
<comment type="caution">
    <text evidence="2">The sequence shown here is derived from an EMBL/GenBank/DDBJ whole genome shotgun (WGS) entry which is preliminary data.</text>
</comment>
<evidence type="ECO:0000313" key="3">
    <source>
        <dbReference type="Proteomes" id="UP001501081"/>
    </source>
</evidence>
<organism evidence="2 3">
    <name type="scientific">Pedobacter ginsengiterrae</name>
    <dbReference type="NCBI Taxonomy" id="871696"/>
    <lineage>
        <taxon>Bacteria</taxon>
        <taxon>Pseudomonadati</taxon>
        <taxon>Bacteroidota</taxon>
        <taxon>Sphingobacteriia</taxon>
        <taxon>Sphingobacteriales</taxon>
        <taxon>Sphingobacteriaceae</taxon>
        <taxon>Pedobacter</taxon>
    </lineage>
</organism>
<protein>
    <submittedName>
        <fullName evidence="2">CBS domain-containing protein</fullName>
    </submittedName>
</protein>
<feature type="domain" description="CBS" evidence="1">
    <location>
        <begin position="115"/>
        <end position="154"/>
    </location>
</feature>
<accession>A0ABP7PWM0</accession>
<gene>
    <name evidence="2" type="ORF">GCM10022246_26110</name>
</gene>
<name>A0ABP7PWM0_9SPHI</name>
<evidence type="ECO:0000259" key="1">
    <source>
        <dbReference type="Pfam" id="PF00571"/>
    </source>
</evidence>
<keyword evidence="3" id="KW-1185">Reference proteome</keyword>